<dbReference type="Proteomes" id="UP001417504">
    <property type="component" value="Unassembled WGS sequence"/>
</dbReference>
<accession>A0AAP0EGV6</accession>
<evidence type="ECO:0000313" key="2">
    <source>
        <dbReference type="Proteomes" id="UP001417504"/>
    </source>
</evidence>
<dbReference type="EMBL" id="JBBNAE010000010">
    <property type="protein sequence ID" value="KAK9090542.1"/>
    <property type="molecule type" value="Genomic_DNA"/>
</dbReference>
<keyword evidence="2" id="KW-1185">Reference proteome</keyword>
<name>A0AAP0EGV6_9MAGN</name>
<sequence>MASDAKTPYELLYPIVKQGHETYLSNGTLVALDIDFAFDIQKPMGDFKEWRMVTFNQIRALEELNEIKKSLHMSTQSQTPYKLLYSIVKTGHQNYLSNGSLAALDLDLAFDIQKPMGDWKEWRMVTFNQIRILEEVNEIKKTLHLIFISGDETSQSQTPYELLYSIVKQNHQTDLSNGSLAALDFDSAFDIQKPMGDFKEWHIVTFNQIRILEELNRIFKIIQIIITAIKKITISHPQSPYEIYYPIVKQAHQVYLSNGSLAALDQDYAFDILKPMGDYKEWHPVTFDEIRILEELNVLGTALKCCSASSLDLRNSSSTLTLQISNKSRVYLLLSATLQEHEELNRNHGYAPWSRNGQWELELSSEDVPLENPPPQISRPPLSLPSLPSPYLPHALRLNIPVSDGTSVVGEPTVAGVKASLSLSLSAIVLSLLCHSSSPPLASHHLPQRR</sequence>
<organism evidence="1 2">
    <name type="scientific">Stephania japonica</name>
    <dbReference type="NCBI Taxonomy" id="461633"/>
    <lineage>
        <taxon>Eukaryota</taxon>
        <taxon>Viridiplantae</taxon>
        <taxon>Streptophyta</taxon>
        <taxon>Embryophyta</taxon>
        <taxon>Tracheophyta</taxon>
        <taxon>Spermatophyta</taxon>
        <taxon>Magnoliopsida</taxon>
        <taxon>Ranunculales</taxon>
        <taxon>Menispermaceae</taxon>
        <taxon>Menispermoideae</taxon>
        <taxon>Cissampelideae</taxon>
        <taxon>Stephania</taxon>
    </lineage>
</organism>
<protein>
    <submittedName>
        <fullName evidence="1">Uncharacterized protein</fullName>
    </submittedName>
</protein>
<evidence type="ECO:0000313" key="1">
    <source>
        <dbReference type="EMBL" id="KAK9090542.1"/>
    </source>
</evidence>
<comment type="caution">
    <text evidence="1">The sequence shown here is derived from an EMBL/GenBank/DDBJ whole genome shotgun (WGS) entry which is preliminary data.</text>
</comment>
<gene>
    <name evidence="1" type="ORF">Sjap_023719</name>
</gene>
<dbReference type="AlphaFoldDB" id="A0AAP0EGV6"/>
<reference evidence="1 2" key="1">
    <citation type="submission" date="2024-01" db="EMBL/GenBank/DDBJ databases">
        <title>Genome assemblies of Stephania.</title>
        <authorList>
            <person name="Yang L."/>
        </authorList>
    </citation>
    <scope>NUCLEOTIDE SEQUENCE [LARGE SCALE GENOMIC DNA]</scope>
    <source>
        <strain evidence="1">QJT</strain>
        <tissue evidence="1">Leaf</tissue>
    </source>
</reference>
<proteinExistence type="predicted"/>